<evidence type="ECO:0000313" key="2">
    <source>
        <dbReference type="Proteomes" id="UP000094224"/>
    </source>
</evidence>
<dbReference type="RefSeq" id="WP_069401822.1">
    <property type="nucleotide sequence ID" value="NZ_JAYWKZ010000046.1"/>
</dbReference>
<gene>
    <name evidence="1" type="ORF">BHQ21_18905</name>
</gene>
<keyword evidence="2" id="KW-1185">Reference proteome</keyword>
<evidence type="ECO:0008006" key="3">
    <source>
        <dbReference type="Google" id="ProtNLM"/>
    </source>
</evidence>
<accession>A0A1E3SPD9</accession>
<dbReference type="AlphaFoldDB" id="A0A1E3SPD9"/>
<dbReference type="EMBL" id="MIHC01000036">
    <property type="protein sequence ID" value="ODR04055.1"/>
    <property type="molecule type" value="Genomic_DNA"/>
</dbReference>
<sequence length="98" mass="10714">MTLHDNTVPAIDCVDFVRMVDDLVDSDPAQWGPIVAKHLEDCPPCLVYLQQMLDLKVLLNHVFAGERLSDEHIAGVIRAIEDLTEGHAGGTPSRPVGD</sequence>
<comment type="caution">
    <text evidence="1">The sequence shown here is derived from an EMBL/GenBank/DDBJ whole genome shotgun (WGS) entry which is preliminary data.</text>
</comment>
<dbReference type="STRING" id="243061.AWC25_17190"/>
<organism evidence="1 2">
    <name type="scientific">Mycobacterium sherrisii</name>
    <dbReference type="NCBI Taxonomy" id="243061"/>
    <lineage>
        <taxon>Bacteria</taxon>
        <taxon>Bacillati</taxon>
        <taxon>Actinomycetota</taxon>
        <taxon>Actinomycetes</taxon>
        <taxon>Mycobacteriales</taxon>
        <taxon>Mycobacteriaceae</taxon>
        <taxon>Mycobacterium</taxon>
        <taxon>Mycobacterium simiae complex</taxon>
    </lineage>
</organism>
<evidence type="ECO:0000313" key="1">
    <source>
        <dbReference type="EMBL" id="ODR04055.1"/>
    </source>
</evidence>
<proteinExistence type="predicted"/>
<name>A0A1E3SPD9_9MYCO</name>
<dbReference type="Proteomes" id="UP000094224">
    <property type="component" value="Unassembled WGS sequence"/>
</dbReference>
<reference evidence="2" key="1">
    <citation type="submission" date="2016-09" db="EMBL/GenBank/DDBJ databases">
        <authorList>
            <person name="Greninger A.L."/>
            <person name="Jerome K.R."/>
            <person name="Mcnair B."/>
            <person name="Wallis C."/>
            <person name="Fang F."/>
        </authorList>
    </citation>
    <scope>NUCLEOTIDE SEQUENCE [LARGE SCALE GENOMIC DNA]</scope>
    <source>
        <strain evidence="2">BC1_M4</strain>
    </source>
</reference>
<protein>
    <recommendedName>
        <fullName evidence="3">Zinc-finger domain-containing protein</fullName>
    </recommendedName>
</protein>